<organism evidence="2">
    <name type="scientific">marine sediment metagenome</name>
    <dbReference type="NCBI Taxonomy" id="412755"/>
    <lineage>
        <taxon>unclassified sequences</taxon>
        <taxon>metagenomes</taxon>
        <taxon>ecological metagenomes</taxon>
    </lineage>
</organism>
<evidence type="ECO:0000256" key="1">
    <source>
        <dbReference type="SAM" id="MobiDB-lite"/>
    </source>
</evidence>
<gene>
    <name evidence="2" type="ORF">LCGC14_0399430</name>
</gene>
<sequence>VLLVIGVLGMLFGAAVGTSAVQVPGGRSGGYQPRDSRPTRQPAEYEIRQERPSYDSLRRDGDSRAAVRLMREAVRQQALHGSSRIGGSRQPTTCSFCKGTGNSSLPCASCNGTGMSGSFACSFCNGRRFEQCMNCKGTGRR</sequence>
<reference evidence="2" key="1">
    <citation type="journal article" date="2015" name="Nature">
        <title>Complex archaea that bridge the gap between prokaryotes and eukaryotes.</title>
        <authorList>
            <person name="Spang A."/>
            <person name="Saw J.H."/>
            <person name="Jorgensen S.L."/>
            <person name="Zaremba-Niedzwiedzka K."/>
            <person name="Martijn J."/>
            <person name="Lind A.E."/>
            <person name="van Eijk R."/>
            <person name="Schleper C."/>
            <person name="Guy L."/>
            <person name="Ettema T.J."/>
        </authorList>
    </citation>
    <scope>NUCLEOTIDE SEQUENCE</scope>
</reference>
<accession>A0A0F9VIZ4</accession>
<protein>
    <recommendedName>
        <fullName evidence="3">CR-type domain-containing protein</fullName>
    </recommendedName>
</protein>
<dbReference type="SUPFAM" id="SSF57938">
    <property type="entry name" value="DnaJ/Hsp40 cysteine-rich domain"/>
    <property type="match status" value="1"/>
</dbReference>
<dbReference type="EMBL" id="LAZR01000342">
    <property type="protein sequence ID" value="KKN73501.1"/>
    <property type="molecule type" value="Genomic_DNA"/>
</dbReference>
<feature type="compositionally biased region" description="Basic and acidic residues" evidence="1">
    <location>
        <begin position="34"/>
        <end position="61"/>
    </location>
</feature>
<proteinExistence type="predicted"/>
<evidence type="ECO:0000313" key="2">
    <source>
        <dbReference type="EMBL" id="KKN73501.1"/>
    </source>
</evidence>
<feature type="region of interest" description="Disordered" evidence="1">
    <location>
        <begin position="23"/>
        <end position="61"/>
    </location>
</feature>
<dbReference type="InterPro" id="IPR036410">
    <property type="entry name" value="HSP_DnaJ_Cys-rich_dom_sf"/>
</dbReference>
<comment type="caution">
    <text evidence="2">The sequence shown here is derived from an EMBL/GenBank/DDBJ whole genome shotgun (WGS) entry which is preliminary data.</text>
</comment>
<feature type="non-terminal residue" evidence="2">
    <location>
        <position position="1"/>
    </location>
</feature>
<evidence type="ECO:0008006" key="3">
    <source>
        <dbReference type="Google" id="ProtNLM"/>
    </source>
</evidence>
<name>A0A0F9VIZ4_9ZZZZ</name>
<dbReference type="AlphaFoldDB" id="A0A0F9VIZ4"/>